<name>A0A4S8PKE1_9ACTN</name>
<dbReference type="EMBL" id="STGX01000004">
    <property type="protein sequence ID" value="THV30165.1"/>
    <property type="molecule type" value="Genomic_DNA"/>
</dbReference>
<organism evidence="1 2">
    <name type="scientific">Glycomyces paridis</name>
    <dbReference type="NCBI Taxonomy" id="2126555"/>
    <lineage>
        <taxon>Bacteria</taxon>
        <taxon>Bacillati</taxon>
        <taxon>Actinomycetota</taxon>
        <taxon>Actinomycetes</taxon>
        <taxon>Glycomycetales</taxon>
        <taxon>Glycomycetaceae</taxon>
        <taxon>Glycomyces</taxon>
    </lineage>
</organism>
<evidence type="ECO:0000313" key="2">
    <source>
        <dbReference type="Proteomes" id="UP000305792"/>
    </source>
</evidence>
<reference evidence="1 2" key="1">
    <citation type="journal article" date="2018" name="Int. J. Syst. Evol. Microbiol.">
        <title>Glycomyces paridis sp. nov., isolated from the medicinal plant Paris polyphylla.</title>
        <authorList>
            <person name="Fang X.M."/>
            <person name="Bai J.L."/>
            <person name="Su J."/>
            <person name="Zhao L.L."/>
            <person name="Liu H.Y."/>
            <person name="Ma B.P."/>
            <person name="Zhang Y.Q."/>
            <person name="Yu L.Y."/>
        </authorList>
    </citation>
    <scope>NUCLEOTIDE SEQUENCE [LARGE SCALE GENOMIC DNA]</scope>
    <source>
        <strain evidence="1 2">CPCC 204357</strain>
    </source>
</reference>
<accession>A0A4S8PKE1</accession>
<dbReference type="RefSeq" id="WP_136529038.1">
    <property type="nucleotide sequence ID" value="NZ_STGX01000004.1"/>
</dbReference>
<gene>
    <name evidence="1" type="ORF">E9998_07280</name>
</gene>
<dbReference type="Proteomes" id="UP000305792">
    <property type="component" value="Unassembled WGS sequence"/>
</dbReference>
<dbReference type="OrthoDB" id="3829914at2"/>
<comment type="caution">
    <text evidence="1">The sequence shown here is derived from an EMBL/GenBank/DDBJ whole genome shotgun (WGS) entry which is preliminary data.</text>
</comment>
<evidence type="ECO:0000313" key="1">
    <source>
        <dbReference type="EMBL" id="THV30165.1"/>
    </source>
</evidence>
<sequence>MYLETDFATVSDNATQGEVVDLIESIGDGEHSMAILGTEDEVYIQTSYVPQIDMYNLDYRDGDAGRHYQVNVPTKELVFAAFTSYLSGNNRWRTMVEWKRDTHYEED</sequence>
<keyword evidence="2" id="KW-1185">Reference proteome</keyword>
<protein>
    <submittedName>
        <fullName evidence="1">Uncharacterized protein</fullName>
    </submittedName>
</protein>
<dbReference type="AlphaFoldDB" id="A0A4S8PKE1"/>
<proteinExistence type="predicted"/>